<feature type="domain" description="Response regulatory" evidence="7">
    <location>
        <begin position="12"/>
        <end position="128"/>
    </location>
</feature>
<comment type="caution">
    <text evidence="8">The sequence shown here is derived from an EMBL/GenBank/DDBJ whole genome shotgun (WGS) entry which is preliminary data.</text>
</comment>
<dbReference type="SUPFAM" id="SSF46894">
    <property type="entry name" value="C-terminal effector domain of the bipartite response regulators"/>
    <property type="match status" value="1"/>
</dbReference>
<dbReference type="AlphaFoldDB" id="A0A939PKT2"/>
<dbReference type="SMART" id="SM00448">
    <property type="entry name" value="REC"/>
    <property type="match status" value="1"/>
</dbReference>
<keyword evidence="9" id="KW-1185">Reference proteome</keyword>
<dbReference type="PANTHER" id="PTHR43214:SF24">
    <property type="entry name" value="TRANSCRIPTIONAL REGULATORY PROTEIN NARL-RELATED"/>
    <property type="match status" value="1"/>
</dbReference>
<gene>
    <name evidence="8" type="ORF">J4573_44135</name>
</gene>
<dbReference type="Pfam" id="PF00196">
    <property type="entry name" value="GerE"/>
    <property type="match status" value="1"/>
</dbReference>
<evidence type="ECO:0000259" key="6">
    <source>
        <dbReference type="PROSITE" id="PS50043"/>
    </source>
</evidence>
<dbReference type="InterPro" id="IPR016032">
    <property type="entry name" value="Sig_transdc_resp-reg_C-effctor"/>
</dbReference>
<keyword evidence="2" id="KW-0805">Transcription regulation</keyword>
<keyword evidence="1 5" id="KW-0597">Phosphoprotein</keyword>
<dbReference type="GO" id="GO:0003677">
    <property type="term" value="F:DNA binding"/>
    <property type="evidence" value="ECO:0007669"/>
    <property type="project" value="UniProtKB-KW"/>
</dbReference>
<protein>
    <submittedName>
        <fullName evidence="8">Response regulator transcription factor</fullName>
    </submittedName>
</protein>
<dbReference type="CDD" id="cd17535">
    <property type="entry name" value="REC_NarL-like"/>
    <property type="match status" value="1"/>
</dbReference>
<evidence type="ECO:0000256" key="2">
    <source>
        <dbReference type="ARBA" id="ARBA00023015"/>
    </source>
</evidence>
<evidence type="ECO:0000256" key="3">
    <source>
        <dbReference type="ARBA" id="ARBA00023125"/>
    </source>
</evidence>
<accession>A0A939PKT2</accession>
<dbReference type="PRINTS" id="PR00038">
    <property type="entry name" value="HTHLUXR"/>
</dbReference>
<feature type="domain" description="HTH luxR-type" evidence="6">
    <location>
        <begin position="156"/>
        <end position="221"/>
    </location>
</feature>
<dbReference type="InterPro" id="IPR001789">
    <property type="entry name" value="Sig_transdc_resp-reg_receiver"/>
</dbReference>
<evidence type="ECO:0000313" key="8">
    <source>
        <dbReference type="EMBL" id="MBO2454142.1"/>
    </source>
</evidence>
<evidence type="ECO:0000256" key="5">
    <source>
        <dbReference type="PROSITE-ProRule" id="PRU00169"/>
    </source>
</evidence>
<name>A0A939PKT2_9ACTN</name>
<dbReference type="Proteomes" id="UP000669179">
    <property type="component" value="Unassembled WGS sequence"/>
</dbReference>
<evidence type="ECO:0000259" key="7">
    <source>
        <dbReference type="PROSITE" id="PS50110"/>
    </source>
</evidence>
<dbReference type="PANTHER" id="PTHR43214">
    <property type="entry name" value="TWO-COMPONENT RESPONSE REGULATOR"/>
    <property type="match status" value="1"/>
</dbReference>
<evidence type="ECO:0000256" key="1">
    <source>
        <dbReference type="ARBA" id="ARBA00022553"/>
    </source>
</evidence>
<dbReference type="PROSITE" id="PS00622">
    <property type="entry name" value="HTH_LUXR_1"/>
    <property type="match status" value="1"/>
</dbReference>
<dbReference type="GO" id="GO:0000160">
    <property type="term" value="P:phosphorelay signal transduction system"/>
    <property type="evidence" value="ECO:0007669"/>
    <property type="project" value="InterPro"/>
</dbReference>
<organism evidence="8 9">
    <name type="scientific">Actinomadura barringtoniae</name>
    <dbReference type="NCBI Taxonomy" id="1427535"/>
    <lineage>
        <taxon>Bacteria</taxon>
        <taxon>Bacillati</taxon>
        <taxon>Actinomycetota</taxon>
        <taxon>Actinomycetes</taxon>
        <taxon>Streptosporangiales</taxon>
        <taxon>Thermomonosporaceae</taxon>
        <taxon>Actinomadura</taxon>
    </lineage>
</organism>
<dbReference type="SUPFAM" id="SSF52172">
    <property type="entry name" value="CheY-like"/>
    <property type="match status" value="1"/>
</dbReference>
<dbReference type="InterPro" id="IPR011006">
    <property type="entry name" value="CheY-like_superfamily"/>
</dbReference>
<keyword evidence="4" id="KW-0804">Transcription</keyword>
<dbReference type="GO" id="GO:0006355">
    <property type="term" value="P:regulation of DNA-templated transcription"/>
    <property type="evidence" value="ECO:0007669"/>
    <property type="project" value="InterPro"/>
</dbReference>
<dbReference type="Pfam" id="PF00072">
    <property type="entry name" value="Response_reg"/>
    <property type="match status" value="1"/>
</dbReference>
<dbReference type="EMBL" id="JAGEOJ010000024">
    <property type="protein sequence ID" value="MBO2454142.1"/>
    <property type="molecule type" value="Genomic_DNA"/>
</dbReference>
<dbReference type="InterPro" id="IPR039420">
    <property type="entry name" value="WalR-like"/>
</dbReference>
<dbReference type="SMART" id="SM00421">
    <property type="entry name" value="HTH_LUXR"/>
    <property type="match status" value="1"/>
</dbReference>
<dbReference type="PROSITE" id="PS50043">
    <property type="entry name" value="HTH_LUXR_2"/>
    <property type="match status" value="1"/>
</dbReference>
<keyword evidence="3" id="KW-0238">DNA-binding</keyword>
<dbReference type="CDD" id="cd06170">
    <property type="entry name" value="LuxR_C_like"/>
    <property type="match status" value="1"/>
</dbReference>
<feature type="modified residue" description="4-aspartylphosphate" evidence="5">
    <location>
        <position position="63"/>
    </location>
</feature>
<reference evidence="8" key="1">
    <citation type="submission" date="2021-03" db="EMBL/GenBank/DDBJ databases">
        <authorList>
            <person name="Kanchanasin P."/>
            <person name="Saeng-In P."/>
            <person name="Phongsopitanun W."/>
            <person name="Yuki M."/>
            <person name="Kudo T."/>
            <person name="Ohkuma M."/>
            <person name="Tanasupawat S."/>
        </authorList>
    </citation>
    <scope>NUCLEOTIDE SEQUENCE</scope>
    <source>
        <strain evidence="8">GKU 128</strain>
    </source>
</reference>
<dbReference type="InterPro" id="IPR000792">
    <property type="entry name" value="Tscrpt_reg_LuxR_C"/>
</dbReference>
<dbReference type="InterPro" id="IPR058245">
    <property type="entry name" value="NreC/VraR/RcsB-like_REC"/>
</dbReference>
<dbReference type="RefSeq" id="WP_208262302.1">
    <property type="nucleotide sequence ID" value="NZ_JAGEOJ010000024.1"/>
</dbReference>
<sequence length="223" mass="23585">MARVNHPPRALRVLIVDDDPLVRAGLSMMINGAGGIEVVGEAADGAEVPAAADAHAPDVVLMDLRMPRVDGITATGRLRERADPPEVIVLTTFDTDENILHALRAGASGFLLKDTPPARIVEAITSVAAGEPILSPQITRRLMDRTAVQAGAYERARAALAGLSPRENEVVLAIARGHSNAEIATELYMTVATVKAHVSHILTKLDLDNRTQIALLAHDAGLA</sequence>
<dbReference type="Gene3D" id="3.40.50.2300">
    <property type="match status" value="1"/>
</dbReference>
<evidence type="ECO:0000313" key="9">
    <source>
        <dbReference type="Proteomes" id="UP000669179"/>
    </source>
</evidence>
<evidence type="ECO:0000256" key="4">
    <source>
        <dbReference type="ARBA" id="ARBA00023163"/>
    </source>
</evidence>
<proteinExistence type="predicted"/>
<dbReference type="PROSITE" id="PS50110">
    <property type="entry name" value="RESPONSE_REGULATORY"/>
    <property type="match status" value="1"/>
</dbReference>